<feature type="domain" description="DUF5118" evidence="4">
    <location>
        <begin position="40"/>
        <end position="88"/>
    </location>
</feature>
<dbReference type="PANTHER" id="PTHR38478">
    <property type="entry name" value="PEPTIDASE M1A AND M12B"/>
    <property type="match status" value="1"/>
</dbReference>
<gene>
    <name evidence="5" type="ORF">SAMN04488055_2200</name>
</gene>
<dbReference type="AlphaFoldDB" id="A0A1N6FG10"/>
<dbReference type="CDD" id="cd04276">
    <property type="entry name" value="ZnMc_MMP_like_2"/>
    <property type="match status" value="1"/>
</dbReference>
<name>A0A1N6FG10_9BACT</name>
<dbReference type="GO" id="GO:0008237">
    <property type="term" value="F:metallopeptidase activity"/>
    <property type="evidence" value="ECO:0007669"/>
    <property type="project" value="InterPro"/>
</dbReference>
<dbReference type="InterPro" id="IPR032534">
    <property type="entry name" value="EcxA_zinc-bd"/>
</dbReference>
<keyword evidence="6" id="KW-1185">Reference proteome</keyword>
<dbReference type="Pfam" id="PF17148">
    <property type="entry name" value="DUF5117"/>
    <property type="match status" value="1"/>
</dbReference>
<feature type="domain" description="DUF5117" evidence="3">
    <location>
        <begin position="102"/>
        <end position="292"/>
    </location>
</feature>
<dbReference type="Proteomes" id="UP000185003">
    <property type="component" value="Unassembled WGS sequence"/>
</dbReference>
<keyword evidence="1" id="KW-0732">Signal</keyword>
<proteinExistence type="predicted"/>
<protein>
    <recommendedName>
        <fullName evidence="7">Zinc-dependent metalloprotease</fullName>
    </recommendedName>
</protein>
<sequence length="832" mass="94433">MLRFNIALFALLGFAVAAHAQKAVPADTSAKKTDSLPSAIKPYGTVITAKAKTYNGMFKVHQLNARYYFEIPDSMYNRAILVVNRIARSAAGPRPQMTGYAGDQIAENVIHFEKGPDDRIFMKVMRFNERSSDSTENGLYRSVINSNLEPIVAVFPVKAYNKDVKSTVIDVTDYLNTENEIFHFSPQIKTTLSIGAIQADKSFITSVKAFPLNIEIRMLRTYLKGGQQAASTTIPDTYELNSSMVLLPAVPMQPRYADARVGFFARGYVDFDTDPQGVKQQFMITRWRLEPKEEDIEKYKRGELVEPKKPIIYYIDPATPKKWVPYLIAGVNDWQKAFEQAGFKNAIKALPAPENDSTWSIDDARHNVIVYKPSAIANASGPHVHDPRSGEIIETHINWYHNIMQLVHNWYMIQAGAIDPAARKMEYDEELMGQLIRFVSSHEVGHTLGLMHNFGASSTIPVEKLRDKAYVEAHGHTPSIMDYARFNYVAQPEDHITQKGIFPRIGEYDTWAIEWGYKWYPAFKSAKEEGPYLNKLIIDSLAKNKRLYFGSEFNFSDPRDQSEDLGDDAIAAGRYGIKNLQRILPQLKEWTKVPNEGYDNLKTMYEEVIKQYKLYTVQVLKSVGGEYRTLKSIEQPGRIIEPVEYQKQKASMKFLNEYLFTTPAWLINESYTALTGTDPILHIVIAQSNALMKLQGSGMLIGLIKSAELNKGIKTYTAAEFLEDLKQGVWSELYTNKPIDIYRRNQQKVYIENSFKAFKAMNEIVGRNNGNGTIFYINPDPTGNDVSSITRAHLTGLRNDIRKAIPSQTGISKYHLQDMENRISEVLEGKNK</sequence>
<dbReference type="STRING" id="536979.SAMN04488055_2200"/>
<evidence type="ECO:0000313" key="6">
    <source>
        <dbReference type="Proteomes" id="UP000185003"/>
    </source>
</evidence>
<feature type="domain" description="EcxA zinc-binding" evidence="2">
    <location>
        <begin position="425"/>
        <end position="735"/>
    </location>
</feature>
<feature type="chain" id="PRO_5013020564" description="Zinc-dependent metalloprotease" evidence="1">
    <location>
        <begin position="21"/>
        <end position="832"/>
    </location>
</feature>
<dbReference type="EMBL" id="FSRA01000001">
    <property type="protein sequence ID" value="SIN94187.1"/>
    <property type="molecule type" value="Genomic_DNA"/>
</dbReference>
<dbReference type="PANTHER" id="PTHR38478:SF1">
    <property type="entry name" value="ZINC DEPENDENT METALLOPROTEASE DOMAIN LIPOPROTEIN"/>
    <property type="match status" value="1"/>
</dbReference>
<reference evidence="5 6" key="1">
    <citation type="submission" date="2016-11" db="EMBL/GenBank/DDBJ databases">
        <authorList>
            <person name="Jaros S."/>
            <person name="Januszkiewicz K."/>
            <person name="Wedrychowicz H."/>
        </authorList>
    </citation>
    <scope>NUCLEOTIDE SEQUENCE [LARGE SCALE GENOMIC DNA]</scope>
    <source>
        <strain evidence="5 6">DSM 24787</strain>
    </source>
</reference>
<evidence type="ECO:0000313" key="5">
    <source>
        <dbReference type="EMBL" id="SIN94187.1"/>
    </source>
</evidence>
<dbReference type="InterPro" id="IPR033428">
    <property type="entry name" value="DUF5118"/>
</dbReference>
<dbReference type="OrthoDB" id="9776599at2"/>
<dbReference type="Pfam" id="PF17162">
    <property type="entry name" value="DUF5118"/>
    <property type="match status" value="1"/>
</dbReference>
<dbReference type="InterPro" id="IPR033413">
    <property type="entry name" value="DUF5117"/>
</dbReference>
<organism evidence="5 6">
    <name type="scientific">Chitinophaga niabensis</name>
    <dbReference type="NCBI Taxonomy" id="536979"/>
    <lineage>
        <taxon>Bacteria</taxon>
        <taxon>Pseudomonadati</taxon>
        <taxon>Bacteroidota</taxon>
        <taxon>Chitinophagia</taxon>
        <taxon>Chitinophagales</taxon>
        <taxon>Chitinophagaceae</taxon>
        <taxon>Chitinophaga</taxon>
    </lineage>
</organism>
<dbReference type="SUPFAM" id="SSF55486">
    <property type="entry name" value="Metalloproteases ('zincins'), catalytic domain"/>
    <property type="match status" value="1"/>
</dbReference>
<dbReference type="InterPro" id="IPR024079">
    <property type="entry name" value="MetalloPept_cat_dom_sf"/>
</dbReference>
<dbReference type="Gene3D" id="3.40.390.10">
    <property type="entry name" value="Collagenase (Catalytic Domain)"/>
    <property type="match status" value="1"/>
</dbReference>
<feature type="signal peptide" evidence="1">
    <location>
        <begin position="1"/>
        <end position="20"/>
    </location>
</feature>
<evidence type="ECO:0000259" key="3">
    <source>
        <dbReference type="Pfam" id="PF17148"/>
    </source>
</evidence>
<dbReference type="InterPro" id="IPR034032">
    <property type="entry name" value="Zn_MMP-like_bac"/>
</dbReference>
<evidence type="ECO:0008006" key="7">
    <source>
        <dbReference type="Google" id="ProtNLM"/>
    </source>
</evidence>
<accession>A0A1N6FG10</accession>
<evidence type="ECO:0000259" key="2">
    <source>
        <dbReference type="Pfam" id="PF16313"/>
    </source>
</evidence>
<evidence type="ECO:0000259" key="4">
    <source>
        <dbReference type="Pfam" id="PF17162"/>
    </source>
</evidence>
<dbReference type="RefSeq" id="WP_074239278.1">
    <property type="nucleotide sequence ID" value="NZ_FSRA01000001.1"/>
</dbReference>
<evidence type="ECO:0000256" key="1">
    <source>
        <dbReference type="SAM" id="SignalP"/>
    </source>
</evidence>
<dbReference type="Pfam" id="PF16313">
    <property type="entry name" value="DUF4953"/>
    <property type="match status" value="1"/>
</dbReference>